<dbReference type="Proteomes" id="UP000076532">
    <property type="component" value="Unassembled WGS sequence"/>
</dbReference>
<name>A0A166F0B7_9AGAM</name>
<gene>
    <name evidence="2" type="ORF">FIBSPDRAFT_921013</name>
</gene>
<dbReference type="PANTHER" id="PTHR28031">
    <property type="entry name" value="PROLINE-RICH PROTEIN HUA1"/>
    <property type="match status" value="1"/>
</dbReference>
<keyword evidence="3" id="KW-1185">Reference proteome</keyword>
<feature type="compositionally biased region" description="Pro residues" evidence="1">
    <location>
        <begin position="168"/>
        <end position="178"/>
    </location>
</feature>
<feature type="compositionally biased region" description="Polar residues" evidence="1">
    <location>
        <begin position="1"/>
        <end position="30"/>
    </location>
</feature>
<organism evidence="2 3">
    <name type="scientific">Athelia psychrophila</name>
    <dbReference type="NCBI Taxonomy" id="1759441"/>
    <lineage>
        <taxon>Eukaryota</taxon>
        <taxon>Fungi</taxon>
        <taxon>Dikarya</taxon>
        <taxon>Basidiomycota</taxon>
        <taxon>Agaricomycotina</taxon>
        <taxon>Agaricomycetes</taxon>
        <taxon>Agaricomycetidae</taxon>
        <taxon>Atheliales</taxon>
        <taxon>Atheliaceae</taxon>
        <taxon>Athelia</taxon>
    </lineage>
</organism>
<sequence>MMSTKNPFRTPHVTPNPTGASSSTRSSGLVQPNLPRIQISSDEPFEESLPTPGPPPTPPPGTATNYFPSPAGAPPSSGERILAADTVNDEEPPAYTMSADPRLGESTLEVGPRRPFAASHIQPGQQQQRQQYAPPQAPLPQQRHQQSYAQPQMPGSWSQYPGQGGAPRPSPTPQPSGPPQGSYASLNRSTSHPPPPRHPHSRSSIELTSAHAPSPPISDFAREFYAAGQQYDPDSSTGPSSSSSAGPSSSTSPSTSSYAPPPGPPPVPAKDSGPPRSVPPRPQSSSGRMGASNVADDGRPTKVPTPGHPLLLNGKMLVYPANHECTRCNNTGFKNFDPNNACNKCWDKYARPYAGALAYMPWPSESNPTPTPPESSHGSSFQRPLPKFRAPTNSRSPSSATHSRAVSNPGLPPSASSSYIPPYGPGSRSTPTRGQPRIHVANQWGNPPPGATVVQPGDPRIGGRLCGKCSGSGMTPFLFFDEATCTLCNGVGRVFGA</sequence>
<feature type="compositionally biased region" description="Polar residues" evidence="1">
    <location>
        <begin position="147"/>
        <end position="161"/>
    </location>
</feature>
<feature type="compositionally biased region" description="Low complexity" evidence="1">
    <location>
        <begin position="232"/>
        <end position="258"/>
    </location>
</feature>
<dbReference type="OrthoDB" id="2405700at2759"/>
<feature type="compositionally biased region" description="Low complexity" evidence="1">
    <location>
        <begin position="179"/>
        <end position="191"/>
    </location>
</feature>
<feature type="compositionally biased region" description="Low complexity" evidence="1">
    <location>
        <begin position="413"/>
        <end position="427"/>
    </location>
</feature>
<dbReference type="STRING" id="436010.A0A166F0B7"/>
<proteinExistence type="predicted"/>
<accession>A0A166F0B7</accession>
<evidence type="ECO:0000313" key="3">
    <source>
        <dbReference type="Proteomes" id="UP000076532"/>
    </source>
</evidence>
<feature type="compositionally biased region" description="Low complexity" evidence="1">
    <location>
        <begin position="122"/>
        <end position="146"/>
    </location>
</feature>
<evidence type="ECO:0000313" key="2">
    <source>
        <dbReference type="EMBL" id="KZP16303.1"/>
    </source>
</evidence>
<dbReference type="AlphaFoldDB" id="A0A166F0B7"/>
<feature type="compositionally biased region" description="Low complexity" evidence="1">
    <location>
        <begin position="68"/>
        <end position="78"/>
    </location>
</feature>
<feature type="region of interest" description="Disordered" evidence="1">
    <location>
        <begin position="1"/>
        <end position="309"/>
    </location>
</feature>
<evidence type="ECO:0000256" key="1">
    <source>
        <dbReference type="SAM" id="MobiDB-lite"/>
    </source>
</evidence>
<feature type="compositionally biased region" description="Polar residues" evidence="1">
    <location>
        <begin position="391"/>
        <end position="406"/>
    </location>
</feature>
<dbReference type="EMBL" id="KV417595">
    <property type="protein sequence ID" value="KZP16303.1"/>
    <property type="molecule type" value="Genomic_DNA"/>
</dbReference>
<dbReference type="GO" id="GO:0005737">
    <property type="term" value="C:cytoplasm"/>
    <property type="evidence" value="ECO:0007669"/>
    <property type="project" value="TreeGrafter"/>
</dbReference>
<feature type="compositionally biased region" description="Pro residues" evidence="1">
    <location>
        <begin position="51"/>
        <end position="61"/>
    </location>
</feature>
<dbReference type="InterPro" id="IPR038910">
    <property type="entry name" value="Hua1-like"/>
</dbReference>
<feature type="compositionally biased region" description="Pro residues" evidence="1">
    <location>
        <begin position="259"/>
        <end position="268"/>
    </location>
</feature>
<reference evidence="2 3" key="1">
    <citation type="journal article" date="2016" name="Mol. Biol. Evol.">
        <title>Comparative Genomics of Early-Diverging Mushroom-Forming Fungi Provides Insights into the Origins of Lignocellulose Decay Capabilities.</title>
        <authorList>
            <person name="Nagy L.G."/>
            <person name="Riley R."/>
            <person name="Tritt A."/>
            <person name="Adam C."/>
            <person name="Daum C."/>
            <person name="Floudas D."/>
            <person name="Sun H."/>
            <person name="Yadav J.S."/>
            <person name="Pangilinan J."/>
            <person name="Larsson K.H."/>
            <person name="Matsuura K."/>
            <person name="Barry K."/>
            <person name="Labutti K."/>
            <person name="Kuo R."/>
            <person name="Ohm R.A."/>
            <person name="Bhattacharya S.S."/>
            <person name="Shirouzu T."/>
            <person name="Yoshinaga Y."/>
            <person name="Martin F.M."/>
            <person name="Grigoriev I.V."/>
            <person name="Hibbett D.S."/>
        </authorList>
    </citation>
    <scope>NUCLEOTIDE SEQUENCE [LARGE SCALE GENOMIC DNA]</scope>
    <source>
        <strain evidence="2 3">CBS 109695</strain>
    </source>
</reference>
<feature type="region of interest" description="Disordered" evidence="1">
    <location>
        <begin position="364"/>
        <end position="451"/>
    </location>
</feature>
<protein>
    <submittedName>
        <fullName evidence="2">Uncharacterized protein</fullName>
    </submittedName>
</protein>
<dbReference type="PANTHER" id="PTHR28031:SF1">
    <property type="entry name" value="PROLINE-RICH PROTEIN HUA1"/>
    <property type="match status" value="1"/>
</dbReference>